<keyword evidence="3 5" id="KW-0732">Signal</keyword>
<feature type="signal peptide" evidence="5">
    <location>
        <begin position="1"/>
        <end position="27"/>
    </location>
</feature>
<dbReference type="EMBL" id="QWEY01000019">
    <property type="protein sequence ID" value="RGP35209.1"/>
    <property type="molecule type" value="Genomic_DNA"/>
</dbReference>
<keyword evidence="2 4" id="KW-0479">Metal-binding</keyword>
<dbReference type="NCBIfam" id="TIGR01256">
    <property type="entry name" value="modA"/>
    <property type="match status" value="1"/>
</dbReference>
<evidence type="ECO:0000313" key="6">
    <source>
        <dbReference type="EMBL" id="RGP35209.1"/>
    </source>
</evidence>
<feature type="chain" id="PRO_5019360962" evidence="5">
    <location>
        <begin position="28"/>
        <end position="263"/>
    </location>
</feature>
<dbReference type="RefSeq" id="WP_118156096.1">
    <property type="nucleotide sequence ID" value="NZ_QWEY01000019.1"/>
</dbReference>
<dbReference type="PANTHER" id="PTHR30632:SF14">
    <property type="entry name" value="TUNGSTATE_MOLYBDATE_CHROMATE-BINDING PROTEIN MODA"/>
    <property type="match status" value="1"/>
</dbReference>
<gene>
    <name evidence="6" type="primary">modA</name>
    <name evidence="6" type="ORF">D1012_21095</name>
</gene>
<dbReference type="OrthoDB" id="9785015at2"/>
<proteinExistence type="inferred from homology"/>
<dbReference type="CDD" id="cd13539">
    <property type="entry name" value="PBP2_AvModA"/>
    <property type="match status" value="1"/>
</dbReference>
<dbReference type="InterPro" id="IPR005950">
    <property type="entry name" value="ModA"/>
</dbReference>
<evidence type="ECO:0000313" key="7">
    <source>
        <dbReference type="Proteomes" id="UP000284547"/>
    </source>
</evidence>
<protein>
    <submittedName>
        <fullName evidence="6">Molybdate ABC transporter substrate-binding protein</fullName>
    </submittedName>
</protein>
<dbReference type="PANTHER" id="PTHR30632">
    <property type="entry name" value="MOLYBDATE-BINDING PERIPLASMIC PROTEIN"/>
    <property type="match status" value="1"/>
</dbReference>
<comment type="caution">
    <text evidence="6">The sequence shown here is derived from an EMBL/GenBank/DDBJ whole genome shotgun (WGS) entry which is preliminary data.</text>
</comment>
<dbReference type="Gene3D" id="3.40.190.10">
    <property type="entry name" value="Periplasmic binding protein-like II"/>
    <property type="match status" value="2"/>
</dbReference>
<dbReference type="GO" id="GO:0046872">
    <property type="term" value="F:metal ion binding"/>
    <property type="evidence" value="ECO:0007669"/>
    <property type="project" value="UniProtKB-KW"/>
</dbReference>
<dbReference type="Pfam" id="PF13531">
    <property type="entry name" value="SBP_bac_11"/>
    <property type="match status" value="1"/>
</dbReference>
<dbReference type="AlphaFoldDB" id="A0A411YWT8"/>
<organism evidence="6 7">
    <name type="scientific">Pseudotabrizicola alkalilacus</name>
    <dbReference type="NCBI Taxonomy" id="2305252"/>
    <lineage>
        <taxon>Bacteria</taxon>
        <taxon>Pseudomonadati</taxon>
        <taxon>Pseudomonadota</taxon>
        <taxon>Alphaproteobacteria</taxon>
        <taxon>Rhodobacterales</taxon>
        <taxon>Paracoccaceae</taxon>
        <taxon>Pseudotabrizicola</taxon>
    </lineage>
</organism>
<dbReference type="SUPFAM" id="SSF53850">
    <property type="entry name" value="Periplasmic binding protein-like II"/>
    <property type="match status" value="1"/>
</dbReference>
<dbReference type="GO" id="GO:0030973">
    <property type="term" value="F:molybdate ion binding"/>
    <property type="evidence" value="ECO:0007669"/>
    <property type="project" value="InterPro"/>
</dbReference>
<keyword evidence="4" id="KW-0500">Molybdenum</keyword>
<feature type="binding site" evidence="4">
    <location>
        <position position="66"/>
    </location>
    <ligand>
        <name>molybdate</name>
        <dbReference type="ChEBI" id="CHEBI:36264"/>
    </ligand>
</feature>
<dbReference type="InterPro" id="IPR050682">
    <property type="entry name" value="ModA/WtpA"/>
</dbReference>
<feature type="binding site" evidence="4">
    <location>
        <position position="179"/>
    </location>
    <ligand>
        <name>molybdate</name>
        <dbReference type="ChEBI" id="CHEBI:36264"/>
    </ligand>
</feature>
<accession>A0A411YWT8</accession>
<dbReference type="Proteomes" id="UP000284547">
    <property type="component" value="Unassembled WGS sequence"/>
</dbReference>
<evidence type="ECO:0000256" key="1">
    <source>
        <dbReference type="ARBA" id="ARBA00009175"/>
    </source>
</evidence>
<evidence type="ECO:0000256" key="2">
    <source>
        <dbReference type="ARBA" id="ARBA00022723"/>
    </source>
</evidence>
<keyword evidence="7" id="KW-1185">Reference proteome</keyword>
<sequence>MPVNFVRRSLVGIVASLVIAAAAPARAQEEAPVVAVASSMQFAMAEISDAFTSETGRTVRLSFGSSGNFNRQIREGAPFEVFIAADETNVLSLHRDGFAADAGQVYAVGRLVLVVPQGSTLAPDGTLDALETALANGAIRRFAIASPEHAPYGMRAQEALTHRGLWGDLQPFLVIGENITQAAQFALSGNAEGGITAYSLVLSADMKDLGRWDLIPQDWHQPLSQRMVLLKNAGETAQAFYAFMATDRAGAIMARYGFTLPQE</sequence>
<dbReference type="PIRSF" id="PIRSF004846">
    <property type="entry name" value="ModA"/>
    <property type="match status" value="1"/>
</dbReference>
<dbReference type="InterPro" id="IPR044084">
    <property type="entry name" value="AvModA-like_subst-bd"/>
</dbReference>
<evidence type="ECO:0000256" key="4">
    <source>
        <dbReference type="PIRSR" id="PIRSR004846-1"/>
    </source>
</evidence>
<evidence type="ECO:0000256" key="3">
    <source>
        <dbReference type="ARBA" id="ARBA00022729"/>
    </source>
</evidence>
<name>A0A411YWT8_9RHOB</name>
<dbReference type="GO" id="GO:0015689">
    <property type="term" value="P:molybdate ion transport"/>
    <property type="evidence" value="ECO:0007669"/>
    <property type="project" value="InterPro"/>
</dbReference>
<reference evidence="6 7" key="1">
    <citation type="submission" date="2018-08" db="EMBL/GenBank/DDBJ databases">
        <title>Flavobacterium tibetense sp. nov., isolated from a wetland YonghuCo on Tibetan Plateau.</title>
        <authorList>
            <person name="Phurbu D."/>
            <person name="Lu H."/>
            <person name="Xing P."/>
        </authorList>
    </citation>
    <scope>NUCLEOTIDE SEQUENCE [LARGE SCALE GENOMIC DNA]</scope>
    <source>
        <strain evidence="6 7">DJC</strain>
    </source>
</reference>
<evidence type="ECO:0000256" key="5">
    <source>
        <dbReference type="SAM" id="SignalP"/>
    </source>
</evidence>
<comment type="similarity">
    <text evidence="1">Belongs to the bacterial solute-binding protein ModA family.</text>
</comment>
<feature type="binding site" evidence="4">
    <location>
        <position position="39"/>
    </location>
    <ligand>
        <name>molybdate</name>
        <dbReference type="ChEBI" id="CHEBI:36264"/>
    </ligand>
</feature>